<dbReference type="AlphaFoldDB" id="A0A923LB22"/>
<keyword evidence="3" id="KW-0963">Cytoplasm</keyword>
<keyword evidence="2" id="KW-0813">Transport</keyword>
<evidence type="ECO:0000256" key="2">
    <source>
        <dbReference type="ARBA" id="ARBA00022448"/>
    </source>
</evidence>
<gene>
    <name evidence="9" type="ORF">H8S44_05495</name>
</gene>
<evidence type="ECO:0000256" key="5">
    <source>
        <dbReference type="ARBA" id="ARBA00022679"/>
    </source>
</evidence>
<dbReference type="RefSeq" id="WP_186871635.1">
    <property type="nucleotide sequence ID" value="NZ_JACOOR010000003.1"/>
</dbReference>
<comment type="subcellular location">
    <subcellularLocation>
        <location evidence="1">Cytoplasm</location>
    </subcellularLocation>
</comment>
<dbReference type="GO" id="GO:0016020">
    <property type="term" value="C:membrane"/>
    <property type="evidence" value="ECO:0007669"/>
    <property type="project" value="InterPro"/>
</dbReference>
<proteinExistence type="predicted"/>
<dbReference type="PANTHER" id="PTHR33799">
    <property type="entry name" value="PTS PERMEASE-RELATED-RELATED"/>
    <property type="match status" value="1"/>
</dbReference>
<dbReference type="SUPFAM" id="SSF53062">
    <property type="entry name" value="PTS system fructose IIA component-like"/>
    <property type="match status" value="1"/>
</dbReference>
<dbReference type="InterPro" id="IPR004701">
    <property type="entry name" value="PTS_EIIA_man-typ"/>
</dbReference>
<reference evidence="9" key="1">
    <citation type="submission" date="2020-08" db="EMBL/GenBank/DDBJ databases">
        <title>Genome public.</title>
        <authorList>
            <person name="Liu C."/>
            <person name="Sun Q."/>
        </authorList>
    </citation>
    <scope>NUCLEOTIDE SEQUENCE</scope>
    <source>
        <strain evidence="9">NSJ-68</strain>
    </source>
</reference>
<dbReference type="GO" id="GO:0016301">
    <property type="term" value="F:kinase activity"/>
    <property type="evidence" value="ECO:0007669"/>
    <property type="project" value="UniProtKB-KW"/>
</dbReference>
<evidence type="ECO:0000313" key="10">
    <source>
        <dbReference type="Proteomes" id="UP000649345"/>
    </source>
</evidence>
<dbReference type="InterPro" id="IPR036662">
    <property type="entry name" value="PTS_EIIA_man-typ_sf"/>
</dbReference>
<dbReference type="InterPro" id="IPR033887">
    <property type="entry name" value="PTS_IIA_man"/>
</dbReference>
<dbReference type="GO" id="GO:0009401">
    <property type="term" value="P:phosphoenolpyruvate-dependent sugar phosphotransferase system"/>
    <property type="evidence" value="ECO:0007669"/>
    <property type="project" value="UniProtKB-KW"/>
</dbReference>
<organism evidence="9 10">
    <name type="scientific">Anaerosacchariphilus hominis</name>
    <dbReference type="NCBI Taxonomy" id="2763017"/>
    <lineage>
        <taxon>Bacteria</taxon>
        <taxon>Bacillati</taxon>
        <taxon>Bacillota</taxon>
        <taxon>Clostridia</taxon>
        <taxon>Lachnospirales</taxon>
        <taxon>Lachnospiraceae</taxon>
        <taxon>Anaerosacchariphilus</taxon>
    </lineage>
</organism>
<keyword evidence="10" id="KW-1185">Reference proteome</keyword>
<comment type="caution">
    <text evidence="9">The sequence shown here is derived from an EMBL/GenBank/DDBJ whole genome shotgun (WGS) entry which is preliminary data.</text>
</comment>
<sequence>MVKVVIVAHGELAKSFRDTVGMIAGPETAAQIACLCMTPEKGPEEFAEEARELLNQEPDADYLIFADLFGASPCNTCISVFRNASYRLVTGVNLGALLEIMFQKDNLSLEELYKTAQDVAKEGVKGVYLHV</sequence>
<evidence type="ECO:0000256" key="4">
    <source>
        <dbReference type="ARBA" id="ARBA00022597"/>
    </source>
</evidence>
<name>A0A923LB22_9FIRM</name>
<evidence type="ECO:0000259" key="8">
    <source>
        <dbReference type="PROSITE" id="PS51096"/>
    </source>
</evidence>
<protein>
    <submittedName>
        <fullName evidence="9">PTS sugar transporter subunit IIA</fullName>
    </submittedName>
</protein>
<keyword evidence="7" id="KW-0418">Kinase</keyword>
<dbReference type="Pfam" id="PF03610">
    <property type="entry name" value="EIIA-man"/>
    <property type="match status" value="1"/>
</dbReference>
<keyword evidence="4 9" id="KW-0762">Sugar transport</keyword>
<feature type="domain" description="PTS EIIA type-4" evidence="8">
    <location>
        <begin position="1"/>
        <end position="124"/>
    </location>
</feature>
<dbReference type="InterPro" id="IPR051471">
    <property type="entry name" value="Bacterial_PTS_sugar_comp"/>
</dbReference>
<evidence type="ECO:0000256" key="6">
    <source>
        <dbReference type="ARBA" id="ARBA00022683"/>
    </source>
</evidence>
<evidence type="ECO:0000256" key="7">
    <source>
        <dbReference type="ARBA" id="ARBA00022777"/>
    </source>
</evidence>
<evidence type="ECO:0000256" key="1">
    <source>
        <dbReference type="ARBA" id="ARBA00004496"/>
    </source>
</evidence>
<dbReference type="EMBL" id="JACOOR010000003">
    <property type="protein sequence ID" value="MBC5659224.1"/>
    <property type="molecule type" value="Genomic_DNA"/>
</dbReference>
<dbReference type="Gene3D" id="3.40.50.510">
    <property type="entry name" value="Phosphotransferase system, mannose-type IIA component"/>
    <property type="match status" value="1"/>
</dbReference>
<dbReference type="Proteomes" id="UP000649345">
    <property type="component" value="Unassembled WGS sequence"/>
</dbReference>
<dbReference type="GO" id="GO:0005737">
    <property type="term" value="C:cytoplasm"/>
    <property type="evidence" value="ECO:0007669"/>
    <property type="project" value="UniProtKB-SubCell"/>
</dbReference>
<dbReference type="PANTHER" id="PTHR33799:SF1">
    <property type="entry name" value="PTS SYSTEM MANNOSE-SPECIFIC EIIAB COMPONENT-RELATED"/>
    <property type="match status" value="1"/>
</dbReference>
<dbReference type="CDD" id="cd00006">
    <property type="entry name" value="PTS_IIA_man"/>
    <property type="match status" value="1"/>
</dbReference>
<keyword evidence="6" id="KW-0598">Phosphotransferase system</keyword>
<dbReference type="PROSITE" id="PS51096">
    <property type="entry name" value="PTS_EIIA_TYPE_4"/>
    <property type="match status" value="1"/>
</dbReference>
<keyword evidence="5" id="KW-0808">Transferase</keyword>
<evidence type="ECO:0000313" key="9">
    <source>
        <dbReference type="EMBL" id="MBC5659224.1"/>
    </source>
</evidence>
<evidence type="ECO:0000256" key="3">
    <source>
        <dbReference type="ARBA" id="ARBA00022490"/>
    </source>
</evidence>
<accession>A0A923LB22</accession>